<proteinExistence type="predicted"/>
<dbReference type="PANTHER" id="PTHR43540">
    <property type="entry name" value="PEROXYUREIDOACRYLATE/UREIDOACRYLATE AMIDOHYDROLASE-RELATED"/>
    <property type="match status" value="1"/>
</dbReference>
<dbReference type="SUPFAM" id="SSF52499">
    <property type="entry name" value="Isochorismatase-like hydrolases"/>
    <property type="match status" value="1"/>
</dbReference>
<feature type="domain" description="Isochorismatase-like" evidence="2">
    <location>
        <begin position="6"/>
        <end position="170"/>
    </location>
</feature>
<dbReference type="GO" id="GO:0016787">
    <property type="term" value="F:hydrolase activity"/>
    <property type="evidence" value="ECO:0007669"/>
    <property type="project" value="UniProtKB-KW"/>
</dbReference>
<dbReference type="AlphaFoldDB" id="A0A1H0T0W9"/>
<sequence>MTDRRWLVAVDFQRVFGDPSSAWCAPRYAAAAANTVRLAGSFGDRALFTRFVAPAEPTGAWVPYYEEFPWALEPPDSRLYELTDEVAPLATRTVAAPTFGKWDVLRDVVGDQPSLVVAGVATDCCVISTVLAAADAGASITVVTDACAGSTDDNHQKALDVMALYAPLVTQSTTDELLGSLG</sequence>
<evidence type="ECO:0000313" key="3">
    <source>
        <dbReference type="EMBL" id="SDP47673.1"/>
    </source>
</evidence>
<dbReference type="InterPro" id="IPR000868">
    <property type="entry name" value="Isochorismatase-like_dom"/>
</dbReference>
<accession>A0A1H0T0W9</accession>
<evidence type="ECO:0000259" key="2">
    <source>
        <dbReference type="Pfam" id="PF00857"/>
    </source>
</evidence>
<evidence type="ECO:0000313" key="4">
    <source>
        <dbReference type="Proteomes" id="UP000199077"/>
    </source>
</evidence>
<name>A0A1H0T0W9_9MICO</name>
<dbReference type="InterPro" id="IPR036380">
    <property type="entry name" value="Isochorismatase-like_sf"/>
</dbReference>
<dbReference type="RefSeq" id="WP_091786148.1">
    <property type="nucleotide sequence ID" value="NZ_LT629711.1"/>
</dbReference>
<dbReference type="InterPro" id="IPR050272">
    <property type="entry name" value="Isochorismatase-like_hydrls"/>
</dbReference>
<keyword evidence="1" id="KW-0378">Hydrolase</keyword>
<organism evidence="3 4">
    <name type="scientific">Pedococcus dokdonensis</name>
    <dbReference type="NCBI Taxonomy" id="443156"/>
    <lineage>
        <taxon>Bacteria</taxon>
        <taxon>Bacillati</taxon>
        <taxon>Actinomycetota</taxon>
        <taxon>Actinomycetes</taxon>
        <taxon>Micrococcales</taxon>
        <taxon>Intrasporangiaceae</taxon>
        <taxon>Pedococcus</taxon>
    </lineage>
</organism>
<dbReference type="OrthoDB" id="4426059at2"/>
<protein>
    <submittedName>
        <fullName evidence="3">Nicotinamidase-related amidase</fullName>
    </submittedName>
</protein>
<dbReference type="EMBL" id="LT629711">
    <property type="protein sequence ID" value="SDP47673.1"/>
    <property type="molecule type" value="Genomic_DNA"/>
</dbReference>
<dbReference type="Pfam" id="PF00857">
    <property type="entry name" value="Isochorismatase"/>
    <property type="match status" value="1"/>
</dbReference>
<dbReference type="STRING" id="443156.SAMN04489867_2591"/>
<keyword evidence="4" id="KW-1185">Reference proteome</keyword>
<reference evidence="4" key="1">
    <citation type="submission" date="2016-10" db="EMBL/GenBank/DDBJ databases">
        <authorList>
            <person name="Varghese N."/>
            <person name="Submissions S."/>
        </authorList>
    </citation>
    <scope>NUCLEOTIDE SEQUENCE [LARGE SCALE GENOMIC DNA]</scope>
    <source>
        <strain evidence="4">DSM 22329</strain>
    </source>
</reference>
<dbReference type="Gene3D" id="3.40.50.850">
    <property type="entry name" value="Isochorismatase-like"/>
    <property type="match status" value="1"/>
</dbReference>
<evidence type="ECO:0000256" key="1">
    <source>
        <dbReference type="ARBA" id="ARBA00022801"/>
    </source>
</evidence>
<gene>
    <name evidence="3" type="ORF">SAMN04489867_2591</name>
</gene>
<dbReference type="Proteomes" id="UP000199077">
    <property type="component" value="Chromosome I"/>
</dbReference>